<evidence type="ECO:0000313" key="2">
    <source>
        <dbReference type="EMBL" id="KAB2630872.1"/>
    </source>
</evidence>
<sequence>MIDSGGPSSKRVQGEDKRKKRAATCVQYTSSAKNRYRITYVELVGYEKLDMVNKFRADVGVLVCERCREIKIVLIDALAPDWDIDKSDANLMKCIDVVFKYRFRELNFDVERDAEQHRVAGPVDD</sequence>
<protein>
    <submittedName>
        <fullName evidence="2">Uncharacterized protein</fullName>
    </submittedName>
</protein>
<name>A0A5N5HXG8_9ROSA</name>
<evidence type="ECO:0000313" key="3">
    <source>
        <dbReference type="Proteomes" id="UP000327157"/>
    </source>
</evidence>
<comment type="caution">
    <text evidence="2">The sequence shown here is derived from an EMBL/GenBank/DDBJ whole genome shotgun (WGS) entry which is preliminary data.</text>
</comment>
<evidence type="ECO:0000256" key="1">
    <source>
        <dbReference type="SAM" id="MobiDB-lite"/>
    </source>
</evidence>
<feature type="compositionally biased region" description="Polar residues" evidence="1">
    <location>
        <begin position="1"/>
        <end position="11"/>
    </location>
</feature>
<dbReference type="AlphaFoldDB" id="A0A5N5HXG8"/>
<keyword evidence="3" id="KW-1185">Reference proteome</keyword>
<proteinExistence type="predicted"/>
<reference evidence="2 3" key="1">
    <citation type="submission" date="2019-09" db="EMBL/GenBank/DDBJ databases">
        <authorList>
            <person name="Ou C."/>
        </authorList>
    </citation>
    <scope>NUCLEOTIDE SEQUENCE [LARGE SCALE GENOMIC DNA]</scope>
    <source>
        <strain evidence="2">S2</strain>
        <tissue evidence="2">Leaf</tissue>
    </source>
</reference>
<feature type="region of interest" description="Disordered" evidence="1">
    <location>
        <begin position="1"/>
        <end position="21"/>
    </location>
</feature>
<reference evidence="2 3" key="3">
    <citation type="submission" date="2019-11" db="EMBL/GenBank/DDBJ databases">
        <title>A de novo genome assembly of a pear dwarfing rootstock.</title>
        <authorList>
            <person name="Wang F."/>
            <person name="Wang J."/>
            <person name="Li S."/>
            <person name="Zhang Y."/>
            <person name="Fang M."/>
            <person name="Ma L."/>
            <person name="Zhao Y."/>
            <person name="Jiang S."/>
        </authorList>
    </citation>
    <scope>NUCLEOTIDE SEQUENCE [LARGE SCALE GENOMIC DNA]</scope>
    <source>
        <strain evidence="2">S2</strain>
        <tissue evidence="2">Leaf</tissue>
    </source>
</reference>
<dbReference type="Proteomes" id="UP000327157">
    <property type="component" value="Chromosome 12"/>
</dbReference>
<accession>A0A5N5HXG8</accession>
<organism evidence="2 3">
    <name type="scientific">Pyrus ussuriensis x Pyrus communis</name>
    <dbReference type="NCBI Taxonomy" id="2448454"/>
    <lineage>
        <taxon>Eukaryota</taxon>
        <taxon>Viridiplantae</taxon>
        <taxon>Streptophyta</taxon>
        <taxon>Embryophyta</taxon>
        <taxon>Tracheophyta</taxon>
        <taxon>Spermatophyta</taxon>
        <taxon>Magnoliopsida</taxon>
        <taxon>eudicotyledons</taxon>
        <taxon>Gunneridae</taxon>
        <taxon>Pentapetalae</taxon>
        <taxon>rosids</taxon>
        <taxon>fabids</taxon>
        <taxon>Rosales</taxon>
        <taxon>Rosaceae</taxon>
        <taxon>Amygdaloideae</taxon>
        <taxon>Maleae</taxon>
        <taxon>Pyrus</taxon>
    </lineage>
</organism>
<dbReference type="EMBL" id="SMOL01000143">
    <property type="protein sequence ID" value="KAB2630872.1"/>
    <property type="molecule type" value="Genomic_DNA"/>
</dbReference>
<gene>
    <name evidence="2" type="ORF">D8674_008391</name>
</gene>
<reference evidence="3" key="2">
    <citation type="submission" date="2019-10" db="EMBL/GenBank/DDBJ databases">
        <title>A de novo genome assembly of a pear dwarfing rootstock.</title>
        <authorList>
            <person name="Wang F."/>
            <person name="Wang J."/>
            <person name="Li S."/>
            <person name="Zhang Y."/>
            <person name="Fang M."/>
            <person name="Ma L."/>
            <person name="Zhao Y."/>
            <person name="Jiang S."/>
        </authorList>
    </citation>
    <scope>NUCLEOTIDE SEQUENCE [LARGE SCALE GENOMIC DNA]</scope>
</reference>